<comment type="similarity">
    <text evidence="4">Belongs to the putative lipase ROG1 family.</text>
</comment>
<dbReference type="InterPro" id="IPR007751">
    <property type="entry name" value="DUF676_lipase-like"/>
</dbReference>
<dbReference type="PANTHER" id="PTHR48182:SF2">
    <property type="entry name" value="PROTEIN SERAC1"/>
    <property type="match status" value="1"/>
</dbReference>
<keyword evidence="5" id="KW-0256">Endoplasmic reticulum</keyword>
<dbReference type="Proteomes" id="UP001271007">
    <property type="component" value="Unassembled WGS sequence"/>
</dbReference>
<feature type="chain" id="PRO_5042558862" description="DUF676 domain-containing protein" evidence="8">
    <location>
        <begin position="16"/>
        <end position="239"/>
    </location>
</feature>
<dbReference type="GO" id="GO:0016020">
    <property type="term" value="C:membrane"/>
    <property type="evidence" value="ECO:0007669"/>
    <property type="project" value="UniProtKB-SubCell"/>
</dbReference>
<evidence type="ECO:0000256" key="8">
    <source>
        <dbReference type="SAM" id="SignalP"/>
    </source>
</evidence>
<accession>A0AAJ0LXI6</accession>
<feature type="domain" description="DUF676" evidence="9">
    <location>
        <begin position="9"/>
        <end position="74"/>
    </location>
</feature>
<gene>
    <name evidence="10" type="ORF">LTR09_000439</name>
</gene>
<dbReference type="InterPro" id="IPR029058">
    <property type="entry name" value="AB_hydrolase_fold"/>
</dbReference>
<dbReference type="SUPFAM" id="SSF53474">
    <property type="entry name" value="alpha/beta-Hydrolases"/>
    <property type="match status" value="1"/>
</dbReference>
<evidence type="ECO:0000256" key="5">
    <source>
        <dbReference type="ARBA" id="ARBA00022824"/>
    </source>
</evidence>
<evidence type="ECO:0000256" key="7">
    <source>
        <dbReference type="ARBA" id="ARBA00023136"/>
    </source>
</evidence>
<evidence type="ECO:0000256" key="3">
    <source>
        <dbReference type="ARBA" id="ARBA00004370"/>
    </source>
</evidence>
<dbReference type="Pfam" id="PF05057">
    <property type="entry name" value="DUF676"/>
    <property type="match status" value="1"/>
</dbReference>
<dbReference type="AlphaFoldDB" id="A0AAJ0LXI6"/>
<sequence>MQSCRPLLFVAHSLGGLVVEDMLLSAKNSAEDHYRQVLESTKGISFMGTPHCGSQLADWARVFTSVAKLVKRLNEPLITVLQPESEVLARIQQEFHTMIRARNEAGRPKMRMVCFFEDLDTPGVGAVVPKHSAILPAYNSFSIPADHSGMTKFQDAQDQGYLRVSNELWIWIRDLGKLQQSTVPMSDSDPTASSHKQPQLLLESDGVGQSPGNYYQGSMHNVGQVFQNSTFGTFQMGRS</sequence>
<proteinExistence type="inferred from homology"/>
<protein>
    <recommendedName>
        <fullName evidence="9">DUF676 domain-containing protein</fullName>
    </recommendedName>
</protein>
<evidence type="ECO:0000313" key="10">
    <source>
        <dbReference type="EMBL" id="KAK3058874.1"/>
    </source>
</evidence>
<comment type="subcellular location">
    <subcellularLocation>
        <location evidence="2">Endoplasmic reticulum</location>
    </subcellularLocation>
    <subcellularLocation>
        <location evidence="3">Membrane</location>
    </subcellularLocation>
    <subcellularLocation>
        <location evidence="1">Mitochondrion</location>
    </subcellularLocation>
</comment>
<comment type="caution">
    <text evidence="10">The sequence shown here is derived from an EMBL/GenBank/DDBJ whole genome shotgun (WGS) entry which is preliminary data.</text>
</comment>
<evidence type="ECO:0000259" key="9">
    <source>
        <dbReference type="Pfam" id="PF05057"/>
    </source>
</evidence>
<dbReference type="EMBL" id="JAWDJX010000001">
    <property type="protein sequence ID" value="KAK3058874.1"/>
    <property type="molecule type" value="Genomic_DNA"/>
</dbReference>
<keyword evidence="8" id="KW-0732">Signal</keyword>
<evidence type="ECO:0000256" key="1">
    <source>
        <dbReference type="ARBA" id="ARBA00004173"/>
    </source>
</evidence>
<keyword evidence="11" id="KW-1185">Reference proteome</keyword>
<feature type="signal peptide" evidence="8">
    <location>
        <begin position="1"/>
        <end position="15"/>
    </location>
</feature>
<dbReference type="GO" id="GO:0005739">
    <property type="term" value="C:mitochondrion"/>
    <property type="evidence" value="ECO:0007669"/>
    <property type="project" value="UniProtKB-SubCell"/>
</dbReference>
<evidence type="ECO:0000256" key="4">
    <source>
        <dbReference type="ARBA" id="ARBA00007920"/>
    </source>
</evidence>
<reference evidence="10" key="1">
    <citation type="submission" date="2023-04" db="EMBL/GenBank/DDBJ databases">
        <title>Black Yeasts Isolated from many extreme environments.</title>
        <authorList>
            <person name="Coleine C."/>
            <person name="Stajich J.E."/>
            <person name="Selbmann L."/>
        </authorList>
    </citation>
    <scope>NUCLEOTIDE SEQUENCE</scope>
    <source>
        <strain evidence="10">CCFEE 5312</strain>
    </source>
</reference>
<name>A0AAJ0LXI6_9PEZI</name>
<evidence type="ECO:0000256" key="2">
    <source>
        <dbReference type="ARBA" id="ARBA00004240"/>
    </source>
</evidence>
<evidence type="ECO:0000313" key="11">
    <source>
        <dbReference type="Proteomes" id="UP001271007"/>
    </source>
</evidence>
<dbReference type="Gene3D" id="3.40.50.1820">
    <property type="entry name" value="alpha/beta hydrolase"/>
    <property type="match status" value="1"/>
</dbReference>
<keyword evidence="6" id="KW-0496">Mitochondrion</keyword>
<dbReference type="InterPro" id="IPR052374">
    <property type="entry name" value="SERAC1"/>
</dbReference>
<keyword evidence="7" id="KW-0472">Membrane</keyword>
<organism evidence="10 11">
    <name type="scientific">Extremus antarcticus</name>
    <dbReference type="NCBI Taxonomy" id="702011"/>
    <lineage>
        <taxon>Eukaryota</taxon>
        <taxon>Fungi</taxon>
        <taxon>Dikarya</taxon>
        <taxon>Ascomycota</taxon>
        <taxon>Pezizomycotina</taxon>
        <taxon>Dothideomycetes</taxon>
        <taxon>Dothideomycetidae</taxon>
        <taxon>Mycosphaerellales</taxon>
        <taxon>Extremaceae</taxon>
        <taxon>Extremus</taxon>
    </lineage>
</organism>
<evidence type="ECO:0000256" key="6">
    <source>
        <dbReference type="ARBA" id="ARBA00023128"/>
    </source>
</evidence>
<dbReference type="PANTHER" id="PTHR48182">
    <property type="entry name" value="PROTEIN SERAC1"/>
    <property type="match status" value="1"/>
</dbReference>
<dbReference type="GO" id="GO:0005783">
    <property type="term" value="C:endoplasmic reticulum"/>
    <property type="evidence" value="ECO:0007669"/>
    <property type="project" value="UniProtKB-SubCell"/>
</dbReference>